<accession>A0A1C3X6L4</accession>
<dbReference type="Proteomes" id="UP000565576">
    <property type="component" value="Unassembled WGS sequence"/>
</dbReference>
<dbReference type="Proteomes" id="UP000199205">
    <property type="component" value="Unassembled WGS sequence"/>
</dbReference>
<sequence>MHEIYQNGKPIGLTFSDREVAKAIARDMQREGAKNVEMRPFKRRNHWYNWRANGRNVASYLASLRPAAPLRRPCDPDRAILIWSEAVQNLIVPETIEATQLPTPGTSPPYHLHINEILS</sequence>
<dbReference type="EMBL" id="JACHBG010000024">
    <property type="protein sequence ID" value="MBB6488567.1"/>
    <property type="molecule type" value="Genomic_DNA"/>
</dbReference>
<gene>
    <name evidence="2" type="ORF">GA0061101_12628</name>
    <name evidence="1" type="ORF">GGD46_005885</name>
</gene>
<name>A0A1C3X6L4_9HYPH</name>
<dbReference type="AlphaFoldDB" id="A0A1C3X6L4"/>
<reference evidence="2 3" key="1">
    <citation type="submission" date="2016-08" db="EMBL/GenBank/DDBJ databases">
        <authorList>
            <person name="Seilhamer J.J."/>
        </authorList>
    </citation>
    <scope>NUCLEOTIDE SEQUENCE [LARGE SCALE GENOMIC DNA]</scope>
    <source>
        <strain evidence="2 3">P1-7</strain>
    </source>
</reference>
<evidence type="ECO:0000313" key="2">
    <source>
        <dbReference type="EMBL" id="SCB47756.1"/>
    </source>
</evidence>
<protein>
    <submittedName>
        <fullName evidence="2">Uncharacterized protein</fullName>
    </submittedName>
</protein>
<dbReference type="EMBL" id="FMAF01000026">
    <property type="protein sequence ID" value="SCB47756.1"/>
    <property type="molecule type" value="Genomic_DNA"/>
</dbReference>
<evidence type="ECO:0000313" key="1">
    <source>
        <dbReference type="EMBL" id="MBB6488567.1"/>
    </source>
</evidence>
<evidence type="ECO:0000313" key="4">
    <source>
        <dbReference type="Proteomes" id="UP000565576"/>
    </source>
</evidence>
<dbReference type="OrthoDB" id="8374866at2"/>
<proteinExistence type="predicted"/>
<dbReference type="RefSeq" id="WP_028755196.1">
    <property type="nucleotide sequence ID" value="NZ_FMAF01000026.1"/>
</dbReference>
<reference evidence="1 4" key="2">
    <citation type="submission" date="2020-08" db="EMBL/GenBank/DDBJ databases">
        <title>Genomic Encyclopedia of Type Strains, Phase IV (KMG-V): Genome sequencing to study the core and pangenomes of soil and plant-associated prokaryotes.</title>
        <authorList>
            <person name="Whitman W."/>
        </authorList>
    </citation>
    <scope>NUCLEOTIDE SEQUENCE [LARGE SCALE GENOMIC DNA]</scope>
    <source>
        <strain evidence="1 4">SEMIA 4060</strain>
    </source>
</reference>
<organism evidence="2 3">
    <name type="scientific">Rhizobium lusitanum</name>
    <dbReference type="NCBI Taxonomy" id="293958"/>
    <lineage>
        <taxon>Bacteria</taxon>
        <taxon>Pseudomonadati</taxon>
        <taxon>Pseudomonadota</taxon>
        <taxon>Alphaproteobacteria</taxon>
        <taxon>Hyphomicrobiales</taxon>
        <taxon>Rhizobiaceae</taxon>
        <taxon>Rhizobium/Agrobacterium group</taxon>
        <taxon>Rhizobium</taxon>
    </lineage>
</organism>
<evidence type="ECO:0000313" key="3">
    <source>
        <dbReference type="Proteomes" id="UP000199205"/>
    </source>
</evidence>